<feature type="region of interest" description="Disordered" evidence="1">
    <location>
        <begin position="1"/>
        <end position="39"/>
    </location>
</feature>
<proteinExistence type="predicted"/>
<protein>
    <submittedName>
        <fullName evidence="2">Uncharacterized protein</fullName>
    </submittedName>
</protein>
<sequence length="157" mass="17417">MSNTDPSVAQSRPPAKTDDAPSPLPEHPAAARQDQPKDPFRVSTLEVAGPFLQTSTDDHLCRQVSTTAHFLSFIFYRKKLQRNSSGPCVEEQSHHSFVIAIIGMEQALAFVFESTWVYPPKCYDQTSWASASEARRGHTPPDNTGPEKHRPTGNKIT</sequence>
<feature type="compositionally biased region" description="Polar residues" evidence="1">
    <location>
        <begin position="1"/>
        <end position="10"/>
    </location>
</feature>
<reference evidence="2" key="1">
    <citation type="journal article" date="2012" name="PLoS Genet.">
        <title>Comparative analysis of the genomes of two field isolates of the rice blast fungus Magnaporthe oryzae.</title>
        <authorList>
            <person name="Xue M."/>
            <person name="Yang J."/>
            <person name="Li Z."/>
            <person name="Hu S."/>
            <person name="Yao N."/>
            <person name="Dean R.A."/>
            <person name="Zhao W."/>
            <person name="Shen M."/>
            <person name="Zhang H."/>
            <person name="Li C."/>
            <person name="Liu L."/>
            <person name="Cao L."/>
            <person name="Xu X."/>
            <person name="Xing Y."/>
            <person name="Hsiang T."/>
            <person name="Zhang Z."/>
            <person name="Xu J.R."/>
            <person name="Peng Y.L."/>
        </authorList>
    </citation>
    <scope>NUCLEOTIDE SEQUENCE</scope>
    <source>
        <strain evidence="2">Y34</strain>
    </source>
</reference>
<evidence type="ECO:0000256" key="1">
    <source>
        <dbReference type="SAM" id="MobiDB-lite"/>
    </source>
</evidence>
<dbReference type="EMBL" id="JH793668">
    <property type="protein sequence ID" value="ELQ33848.1"/>
    <property type="molecule type" value="Genomic_DNA"/>
</dbReference>
<evidence type="ECO:0000313" key="2">
    <source>
        <dbReference type="EMBL" id="ELQ33848.1"/>
    </source>
</evidence>
<name>A0AA97PGM8_PYRO3</name>
<dbReference type="Proteomes" id="UP000011086">
    <property type="component" value="Unassembled WGS sequence"/>
</dbReference>
<accession>A0AA97PGM8</accession>
<gene>
    <name evidence="2" type="ORF">OOU_Y34scaffold00864g4</name>
</gene>
<organism evidence="2">
    <name type="scientific">Pyricularia oryzae (strain Y34)</name>
    <name type="common">Rice blast fungus</name>
    <name type="synonym">Magnaporthe oryzae</name>
    <dbReference type="NCBI Taxonomy" id="1143189"/>
    <lineage>
        <taxon>Eukaryota</taxon>
        <taxon>Fungi</taxon>
        <taxon>Dikarya</taxon>
        <taxon>Ascomycota</taxon>
        <taxon>Pezizomycotina</taxon>
        <taxon>Sordariomycetes</taxon>
        <taxon>Sordariomycetidae</taxon>
        <taxon>Magnaporthales</taxon>
        <taxon>Pyriculariaceae</taxon>
        <taxon>Pyricularia</taxon>
    </lineage>
</organism>
<dbReference type="AlphaFoldDB" id="A0AA97PGM8"/>
<feature type="region of interest" description="Disordered" evidence="1">
    <location>
        <begin position="129"/>
        <end position="157"/>
    </location>
</feature>